<reference evidence="1 2" key="1">
    <citation type="submission" date="2021-01" db="EMBL/GenBank/DDBJ databases">
        <title>Whole genome shotgun sequence of Actinoplanes deccanensis NBRC 13994.</title>
        <authorList>
            <person name="Komaki H."/>
            <person name="Tamura T."/>
        </authorList>
    </citation>
    <scope>NUCLEOTIDE SEQUENCE [LARGE SCALE GENOMIC DNA]</scope>
    <source>
        <strain evidence="1 2">NBRC 13994</strain>
    </source>
</reference>
<keyword evidence="2" id="KW-1185">Reference proteome</keyword>
<dbReference type="Proteomes" id="UP000609879">
    <property type="component" value="Unassembled WGS sequence"/>
</dbReference>
<accession>A0ABQ3XZ88</accession>
<evidence type="ECO:0000313" key="2">
    <source>
        <dbReference type="Proteomes" id="UP000609879"/>
    </source>
</evidence>
<proteinExistence type="predicted"/>
<name>A0ABQ3XZ88_9ACTN</name>
<comment type="caution">
    <text evidence="1">The sequence shown here is derived from an EMBL/GenBank/DDBJ whole genome shotgun (WGS) entry which is preliminary data.</text>
</comment>
<organism evidence="1 2">
    <name type="scientific">Paractinoplanes deccanensis</name>
    <dbReference type="NCBI Taxonomy" id="113561"/>
    <lineage>
        <taxon>Bacteria</taxon>
        <taxon>Bacillati</taxon>
        <taxon>Actinomycetota</taxon>
        <taxon>Actinomycetes</taxon>
        <taxon>Micromonosporales</taxon>
        <taxon>Micromonosporaceae</taxon>
        <taxon>Paractinoplanes</taxon>
    </lineage>
</organism>
<sequence length="41" mass="4054">MGMSSTFLRVAVVAAVVALVTLVVLAVGGVDSSTATKIYVG</sequence>
<protein>
    <submittedName>
        <fullName evidence="1">Uncharacterized protein</fullName>
    </submittedName>
</protein>
<evidence type="ECO:0000313" key="1">
    <source>
        <dbReference type="EMBL" id="GID72945.1"/>
    </source>
</evidence>
<gene>
    <name evidence="1" type="ORF">Ade02nite_15860</name>
</gene>
<dbReference type="EMBL" id="BOMI01000024">
    <property type="protein sequence ID" value="GID72945.1"/>
    <property type="molecule type" value="Genomic_DNA"/>
</dbReference>